<dbReference type="Proteomes" id="UP000054773">
    <property type="component" value="Unassembled WGS sequence"/>
</dbReference>
<keyword evidence="6" id="KW-0997">Cell inner membrane</keyword>
<evidence type="ECO:0000256" key="9">
    <source>
        <dbReference type="ARBA" id="ARBA00023136"/>
    </source>
</evidence>
<gene>
    <name evidence="11" type="primary">lspJ</name>
    <name evidence="11" type="ORF">Lery_1149</name>
</gene>
<protein>
    <recommendedName>
        <fullName evidence="3">Type II secretion system protein J</fullName>
    </recommendedName>
</protein>
<dbReference type="GO" id="GO:0015627">
    <property type="term" value="C:type II protein secretion system complex"/>
    <property type="evidence" value="ECO:0007669"/>
    <property type="project" value="InterPro"/>
</dbReference>
<dbReference type="InterPro" id="IPR010055">
    <property type="entry name" value="T2SS_protein-GspJ"/>
</dbReference>
<dbReference type="EMBL" id="LNYA01000023">
    <property type="protein sequence ID" value="KTC98095.1"/>
    <property type="molecule type" value="Genomic_DNA"/>
</dbReference>
<dbReference type="Pfam" id="PF11612">
    <property type="entry name" value="T2SSJ"/>
    <property type="match status" value="1"/>
</dbReference>
<keyword evidence="7 10" id="KW-0812">Transmembrane</keyword>
<dbReference type="Gene3D" id="3.10.610.10">
    <property type="entry name" value="GSPII I/J protein-like"/>
    <property type="match status" value="1"/>
</dbReference>
<dbReference type="InterPro" id="IPR045584">
    <property type="entry name" value="Pilin-like"/>
</dbReference>
<dbReference type="STRING" id="448.Lery_1149"/>
<comment type="caution">
    <text evidence="11">The sequence shown here is derived from an EMBL/GenBank/DDBJ whole genome shotgun (WGS) entry which is preliminary data.</text>
</comment>
<dbReference type="AlphaFoldDB" id="A0A0W0TR68"/>
<dbReference type="Pfam" id="PF07963">
    <property type="entry name" value="N_methyl"/>
    <property type="match status" value="1"/>
</dbReference>
<proteinExistence type="inferred from homology"/>
<evidence type="ECO:0000256" key="8">
    <source>
        <dbReference type="ARBA" id="ARBA00022989"/>
    </source>
</evidence>
<keyword evidence="8 10" id="KW-1133">Transmembrane helix</keyword>
<dbReference type="NCBIfam" id="TIGR01711">
    <property type="entry name" value="gspJ"/>
    <property type="match status" value="1"/>
</dbReference>
<evidence type="ECO:0000256" key="10">
    <source>
        <dbReference type="SAM" id="Phobius"/>
    </source>
</evidence>
<evidence type="ECO:0000256" key="1">
    <source>
        <dbReference type="ARBA" id="ARBA00004377"/>
    </source>
</evidence>
<dbReference type="InterPro" id="IPR051621">
    <property type="entry name" value="T2SS_protein_J"/>
</dbReference>
<keyword evidence="9 10" id="KW-0472">Membrane</keyword>
<dbReference type="OrthoDB" id="9794345at2"/>
<evidence type="ECO:0000313" key="11">
    <source>
        <dbReference type="EMBL" id="KTC98095.1"/>
    </source>
</evidence>
<keyword evidence="5" id="KW-0488">Methylation</keyword>
<dbReference type="PANTHER" id="PTHR39583:SF2">
    <property type="entry name" value="TYPE II SECRETION SYSTEM PROTEIN J"/>
    <property type="match status" value="1"/>
</dbReference>
<comment type="subcellular location">
    <subcellularLocation>
        <location evidence="1">Cell inner membrane</location>
        <topology evidence="1">Single-pass membrane protein</topology>
    </subcellularLocation>
</comment>
<keyword evidence="12" id="KW-1185">Reference proteome</keyword>
<dbReference type="PANTHER" id="PTHR39583">
    <property type="entry name" value="TYPE II SECRETION SYSTEM PROTEIN J-RELATED"/>
    <property type="match status" value="1"/>
</dbReference>
<sequence length="205" mass="23258">MNKKAAFTLLEILIALTVFAILATITSSAMYYAFTTRSRVTLQAERLMALQLAVTLVERDIQQVANRAVRDNEMHMLPAFIGRNDYMELTRGGLTNPNSSDKRSTLKRIALLCDKQQLIRRSWPVLDAMKRKDYDDKVLLEQVTGCQLAYLNEQLQVLPEWRANAMPGSHKMAPLPKAVQLTLRLSDWGKASFLFILPEGLYGEI</sequence>
<dbReference type="GO" id="GO:0015628">
    <property type="term" value="P:protein secretion by the type II secretion system"/>
    <property type="evidence" value="ECO:0007669"/>
    <property type="project" value="InterPro"/>
</dbReference>
<dbReference type="RefSeq" id="WP_058526303.1">
    <property type="nucleotide sequence ID" value="NZ_CAAAHY010000002.1"/>
</dbReference>
<dbReference type="NCBIfam" id="TIGR02532">
    <property type="entry name" value="IV_pilin_GFxxxE"/>
    <property type="match status" value="1"/>
</dbReference>
<comment type="similarity">
    <text evidence="2">Belongs to the GSP J family.</text>
</comment>
<organism evidence="11 12">
    <name type="scientific">Legionella erythra</name>
    <dbReference type="NCBI Taxonomy" id="448"/>
    <lineage>
        <taxon>Bacteria</taxon>
        <taxon>Pseudomonadati</taxon>
        <taxon>Pseudomonadota</taxon>
        <taxon>Gammaproteobacteria</taxon>
        <taxon>Legionellales</taxon>
        <taxon>Legionellaceae</taxon>
        <taxon>Legionella</taxon>
    </lineage>
</organism>
<evidence type="ECO:0000256" key="5">
    <source>
        <dbReference type="ARBA" id="ARBA00022481"/>
    </source>
</evidence>
<name>A0A0W0TR68_LEGER</name>
<evidence type="ECO:0000256" key="2">
    <source>
        <dbReference type="ARBA" id="ARBA00011084"/>
    </source>
</evidence>
<feature type="transmembrane region" description="Helical" evidence="10">
    <location>
        <begin position="12"/>
        <end position="34"/>
    </location>
</feature>
<evidence type="ECO:0000256" key="6">
    <source>
        <dbReference type="ARBA" id="ARBA00022519"/>
    </source>
</evidence>
<evidence type="ECO:0000256" key="4">
    <source>
        <dbReference type="ARBA" id="ARBA00022475"/>
    </source>
</evidence>
<reference evidence="11 12" key="1">
    <citation type="submission" date="2015-11" db="EMBL/GenBank/DDBJ databases">
        <title>Genomic analysis of 38 Legionella species identifies large and diverse effector repertoires.</title>
        <authorList>
            <person name="Burstein D."/>
            <person name="Amaro F."/>
            <person name="Zusman T."/>
            <person name="Lifshitz Z."/>
            <person name="Cohen O."/>
            <person name="Gilbert J.A."/>
            <person name="Pupko T."/>
            <person name="Shuman H.A."/>
            <person name="Segal G."/>
        </authorList>
    </citation>
    <scope>NUCLEOTIDE SEQUENCE [LARGE SCALE GENOMIC DNA]</scope>
    <source>
        <strain evidence="11 12">SE-32A-C8</strain>
    </source>
</reference>
<keyword evidence="4" id="KW-1003">Cell membrane</keyword>
<accession>A0A0W0TR68</accession>
<dbReference type="GO" id="GO:0005886">
    <property type="term" value="C:plasma membrane"/>
    <property type="evidence" value="ECO:0007669"/>
    <property type="project" value="UniProtKB-SubCell"/>
</dbReference>
<dbReference type="PATRIC" id="fig|448.7.peg.1204"/>
<evidence type="ECO:0000256" key="7">
    <source>
        <dbReference type="ARBA" id="ARBA00022692"/>
    </source>
</evidence>
<dbReference type="InterPro" id="IPR012902">
    <property type="entry name" value="N_methyl_site"/>
</dbReference>
<evidence type="ECO:0000256" key="3">
    <source>
        <dbReference type="ARBA" id="ARBA00021539"/>
    </source>
</evidence>
<dbReference type="SUPFAM" id="SSF54523">
    <property type="entry name" value="Pili subunits"/>
    <property type="match status" value="1"/>
</dbReference>
<evidence type="ECO:0000313" key="12">
    <source>
        <dbReference type="Proteomes" id="UP000054773"/>
    </source>
</evidence>